<comment type="caution">
    <text evidence="2">The sequence shown here is derived from an EMBL/GenBank/DDBJ whole genome shotgun (WGS) entry which is preliminary data.</text>
</comment>
<protein>
    <recommendedName>
        <fullName evidence="1">Metalloenzyme domain-containing protein</fullName>
    </recommendedName>
</protein>
<dbReference type="InterPro" id="IPR005995">
    <property type="entry name" value="Pgm_bpd_ind"/>
</dbReference>
<dbReference type="Gene3D" id="3.40.720.10">
    <property type="entry name" value="Alkaline Phosphatase, subunit A"/>
    <property type="match status" value="1"/>
</dbReference>
<feature type="domain" description="Metalloenzyme" evidence="1">
    <location>
        <begin position="1"/>
        <end position="141"/>
    </location>
</feature>
<evidence type="ECO:0000259" key="1">
    <source>
        <dbReference type="Pfam" id="PF01676"/>
    </source>
</evidence>
<gene>
    <name evidence="2" type="ORF">LCGC14_1564000</name>
</gene>
<dbReference type="InterPro" id="IPR006124">
    <property type="entry name" value="Metalloenzyme"/>
</dbReference>
<evidence type="ECO:0000313" key="2">
    <source>
        <dbReference type="EMBL" id="KKM39674.1"/>
    </source>
</evidence>
<dbReference type="Pfam" id="PF01676">
    <property type="entry name" value="Metalloenzyme"/>
    <property type="match status" value="1"/>
</dbReference>
<sequence length="156" mass="16632">ILVPSPNVTTYDQQPAMCAPEVTDNLVHAIESNQYDVIICNFANADMVGHTGNFDAAVAAIEALDTCLGRVWSALKAIGGEMIVTADHGNAEFMRDDSTGQSHTAHTSNLVPLIYAGRAAQCAEHGTLSDIAPTMLNLMNLPVPTEMSTHLLVELK</sequence>
<dbReference type="PANTHER" id="PTHR31637:SF0">
    <property type="entry name" value="2,3-BISPHOSPHOGLYCERATE-INDEPENDENT PHOSPHOGLYCERATE MUTASE"/>
    <property type="match status" value="1"/>
</dbReference>
<reference evidence="2" key="1">
    <citation type="journal article" date="2015" name="Nature">
        <title>Complex archaea that bridge the gap between prokaryotes and eukaryotes.</title>
        <authorList>
            <person name="Spang A."/>
            <person name="Saw J.H."/>
            <person name="Jorgensen S.L."/>
            <person name="Zaremba-Niedzwiedzka K."/>
            <person name="Martijn J."/>
            <person name="Lind A.E."/>
            <person name="van Eijk R."/>
            <person name="Schleper C."/>
            <person name="Guy L."/>
            <person name="Ettema T.J."/>
        </authorList>
    </citation>
    <scope>NUCLEOTIDE SEQUENCE</scope>
</reference>
<dbReference type="AlphaFoldDB" id="A0A0F9ILP9"/>
<dbReference type="GO" id="GO:0006007">
    <property type="term" value="P:glucose catabolic process"/>
    <property type="evidence" value="ECO:0007669"/>
    <property type="project" value="InterPro"/>
</dbReference>
<dbReference type="EMBL" id="LAZR01012111">
    <property type="protein sequence ID" value="KKM39674.1"/>
    <property type="molecule type" value="Genomic_DNA"/>
</dbReference>
<accession>A0A0F9ILP9</accession>
<dbReference type="PANTHER" id="PTHR31637">
    <property type="entry name" value="2,3-BISPHOSPHOGLYCERATE-INDEPENDENT PHOSPHOGLYCERATE MUTASE"/>
    <property type="match status" value="1"/>
</dbReference>
<dbReference type="GO" id="GO:0004619">
    <property type="term" value="F:phosphoglycerate mutase activity"/>
    <property type="evidence" value="ECO:0007669"/>
    <property type="project" value="InterPro"/>
</dbReference>
<organism evidence="2">
    <name type="scientific">marine sediment metagenome</name>
    <dbReference type="NCBI Taxonomy" id="412755"/>
    <lineage>
        <taxon>unclassified sequences</taxon>
        <taxon>metagenomes</taxon>
        <taxon>ecological metagenomes</taxon>
    </lineage>
</organism>
<feature type="non-terminal residue" evidence="2">
    <location>
        <position position="1"/>
    </location>
</feature>
<dbReference type="GO" id="GO:0030145">
    <property type="term" value="F:manganese ion binding"/>
    <property type="evidence" value="ECO:0007669"/>
    <property type="project" value="TreeGrafter"/>
</dbReference>
<dbReference type="GO" id="GO:0005829">
    <property type="term" value="C:cytosol"/>
    <property type="evidence" value="ECO:0007669"/>
    <property type="project" value="TreeGrafter"/>
</dbReference>
<proteinExistence type="predicted"/>
<dbReference type="SUPFAM" id="SSF53649">
    <property type="entry name" value="Alkaline phosphatase-like"/>
    <property type="match status" value="1"/>
</dbReference>
<name>A0A0F9ILP9_9ZZZZ</name>
<dbReference type="InterPro" id="IPR017850">
    <property type="entry name" value="Alkaline_phosphatase_core_sf"/>
</dbReference>